<dbReference type="KEGG" id="psoj:PHYSODRAFT_438027"/>
<accession>G4ZGJ2</accession>
<keyword evidence="1" id="KW-0812">Transmembrane</keyword>
<proteinExistence type="predicted"/>
<gene>
    <name evidence="2" type="ORF">PHYSODRAFT_438027</name>
</gene>
<name>G4ZGJ2_PHYSP</name>
<evidence type="ECO:0000313" key="2">
    <source>
        <dbReference type="EMBL" id="EGZ16694.1"/>
    </source>
</evidence>
<evidence type="ECO:0000313" key="3">
    <source>
        <dbReference type="Proteomes" id="UP000002640"/>
    </source>
</evidence>
<keyword evidence="1" id="KW-1133">Transmembrane helix</keyword>
<sequence length="110" mass="12557">VSTKDQKRFARKSARFLYTAEFVLLVKYVEAIVPAIYSAIAVIAYNIGHREYYNQFESMTSENLHDIVLNVMLYCLLKILSFCVLCVVLIRRMGLSAIHLVAFVLGSSFQ</sequence>
<feature type="transmembrane region" description="Helical" evidence="1">
    <location>
        <begin position="67"/>
        <end position="90"/>
    </location>
</feature>
<protein>
    <submittedName>
        <fullName evidence="2">Uncharacterized protein</fullName>
    </submittedName>
</protein>
<reference evidence="2 3" key="1">
    <citation type="journal article" date="2006" name="Science">
        <title>Phytophthora genome sequences uncover evolutionary origins and mechanisms of pathogenesis.</title>
        <authorList>
            <person name="Tyler B.M."/>
            <person name="Tripathy S."/>
            <person name="Zhang X."/>
            <person name="Dehal P."/>
            <person name="Jiang R.H."/>
            <person name="Aerts A."/>
            <person name="Arredondo F.D."/>
            <person name="Baxter L."/>
            <person name="Bensasson D."/>
            <person name="Beynon J.L."/>
            <person name="Chapman J."/>
            <person name="Damasceno C.M."/>
            <person name="Dorrance A.E."/>
            <person name="Dou D."/>
            <person name="Dickerman A.W."/>
            <person name="Dubchak I.L."/>
            <person name="Garbelotto M."/>
            <person name="Gijzen M."/>
            <person name="Gordon S.G."/>
            <person name="Govers F."/>
            <person name="Grunwald N.J."/>
            <person name="Huang W."/>
            <person name="Ivors K.L."/>
            <person name="Jones R.W."/>
            <person name="Kamoun S."/>
            <person name="Krampis K."/>
            <person name="Lamour K.H."/>
            <person name="Lee M.K."/>
            <person name="McDonald W.H."/>
            <person name="Medina M."/>
            <person name="Meijer H.J."/>
            <person name="Nordberg E.K."/>
            <person name="Maclean D.J."/>
            <person name="Ospina-Giraldo M.D."/>
            <person name="Morris P.F."/>
            <person name="Phuntumart V."/>
            <person name="Putnam N.H."/>
            <person name="Rash S."/>
            <person name="Rose J.K."/>
            <person name="Sakihama Y."/>
            <person name="Salamov A.A."/>
            <person name="Savidor A."/>
            <person name="Scheuring C.F."/>
            <person name="Smith B.M."/>
            <person name="Sobral B.W."/>
            <person name="Terry A."/>
            <person name="Torto-Alalibo T.A."/>
            <person name="Win J."/>
            <person name="Xu Z."/>
            <person name="Zhang H."/>
            <person name="Grigoriev I.V."/>
            <person name="Rokhsar D.S."/>
            <person name="Boore J.L."/>
        </authorList>
    </citation>
    <scope>NUCLEOTIDE SEQUENCE [LARGE SCALE GENOMIC DNA]</scope>
    <source>
        <strain evidence="2 3">P6497</strain>
    </source>
</reference>
<keyword evidence="1" id="KW-0472">Membrane</keyword>
<feature type="non-terminal residue" evidence="2">
    <location>
        <position position="110"/>
    </location>
</feature>
<dbReference type="InParanoid" id="G4ZGJ2"/>
<feature type="non-terminal residue" evidence="2">
    <location>
        <position position="1"/>
    </location>
</feature>
<keyword evidence="3" id="KW-1185">Reference proteome</keyword>
<evidence type="ECO:0000256" key="1">
    <source>
        <dbReference type="SAM" id="Phobius"/>
    </source>
</evidence>
<dbReference type="AlphaFoldDB" id="G4ZGJ2"/>
<dbReference type="RefSeq" id="XP_009525752.1">
    <property type="nucleotide sequence ID" value="XM_009527457.1"/>
</dbReference>
<dbReference type="Proteomes" id="UP000002640">
    <property type="component" value="Unassembled WGS sequence"/>
</dbReference>
<dbReference type="GeneID" id="20652577"/>
<dbReference type="EMBL" id="JH159154">
    <property type="protein sequence ID" value="EGZ16694.1"/>
    <property type="molecule type" value="Genomic_DNA"/>
</dbReference>
<organism evidence="2 3">
    <name type="scientific">Phytophthora sojae (strain P6497)</name>
    <name type="common">Soybean stem and root rot agent</name>
    <name type="synonym">Phytophthora megasperma f. sp. glycines</name>
    <dbReference type="NCBI Taxonomy" id="1094619"/>
    <lineage>
        <taxon>Eukaryota</taxon>
        <taxon>Sar</taxon>
        <taxon>Stramenopiles</taxon>
        <taxon>Oomycota</taxon>
        <taxon>Peronosporomycetes</taxon>
        <taxon>Peronosporales</taxon>
        <taxon>Peronosporaceae</taxon>
        <taxon>Phytophthora</taxon>
    </lineage>
</organism>
<feature type="transmembrane region" description="Helical" evidence="1">
    <location>
        <begin position="21"/>
        <end position="47"/>
    </location>
</feature>